<evidence type="ECO:0000313" key="5">
    <source>
        <dbReference type="EMBL" id="MBX0322136.1"/>
    </source>
</evidence>
<evidence type="ECO:0000256" key="2">
    <source>
        <dbReference type="ARBA" id="ARBA00022842"/>
    </source>
</evidence>
<dbReference type="EMBL" id="RKLR01000001">
    <property type="protein sequence ID" value="MBX0322136.1"/>
    <property type="molecule type" value="Genomic_DNA"/>
</dbReference>
<dbReference type="NCBIfam" id="NF010624">
    <property type="entry name" value="PRK14017.1"/>
    <property type="match status" value="1"/>
</dbReference>
<name>A0AAW4PLW4_9EURY</name>
<dbReference type="InterPro" id="IPR013342">
    <property type="entry name" value="Mandelate_racemase_C"/>
</dbReference>
<evidence type="ECO:0000256" key="1">
    <source>
        <dbReference type="ARBA" id="ARBA00022723"/>
    </source>
</evidence>
<keyword evidence="2" id="KW-0460">Magnesium</keyword>
<dbReference type="InterPro" id="IPR036849">
    <property type="entry name" value="Enolase-like_C_sf"/>
</dbReference>
<evidence type="ECO:0000256" key="3">
    <source>
        <dbReference type="ARBA" id="ARBA00023239"/>
    </source>
</evidence>
<keyword evidence="3 5" id="KW-0456">Lyase</keyword>
<dbReference type="Pfam" id="PF02746">
    <property type="entry name" value="MR_MLE_N"/>
    <property type="match status" value="1"/>
</dbReference>
<dbReference type="PROSITE" id="PS00908">
    <property type="entry name" value="MR_MLE_1"/>
    <property type="match status" value="1"/>
</dbReference>
<dbReference type="GO" id="GO:0008869">
    <property type="term" value="F:galactonate dehydratase activity"/>
    <property type="evidence" value="ECO:0007669"/>
    <property type="project" value="UniProtKB-EC"/>
</dbReference>
<organism evidence="5 6">
    <name type="scientific">Haloarcula rubra</name>
    <dbReference type="NCBI Taxonomy" id="2487747"/>
    <lineage>
        <taxon>Archaea</taxon>
        <taxon>Methanobacteriati</taxon>
        <taxon>Methanobacteriota</taxon>
        <taxon>Stenosarchaea group</taxon>
        <taxon>Halobacteria</taxon>
        <taxon>Halobacteriales</taxon>
        <taxon>Haloarculaceae</taxon>
        <taxon>Haloarcula</taxon>
    </lineage>
</organism>
<protein>
    <submittedName>
        <fullName evidence="5">Galactonate dehydratase</fullName>
        <ecNumber evidence="5">4.2.1.6</ecNumber>
    </submittedName>
</protein>
<comment type="caution">
    <text evidence="5">The sequence shown here is derived from an EMBL/GenBank/DDBJ whole genome shotgun (WGS) entry which is preliminary data.</text>
</comment>
<dbReference type="PANTHER" id="PTHR48080">
    <property type="entry name" value="D-GALACTONATE DEHYDRATASE-RELATED"/>
    <property type="match status" value="1"/>
</dbReference>
<gene>
    <name evidence="5" type="primary">dgoD</name>
    <name evidence="5" type="ORF">EGH21_03720</name>
</gene>
<dbReference type="InterPro" id="IPR029017">
    <property type="entry name" value="Enolase-like_N"/>
</dbReference>
<dbReference type="InterPro" id="IPR034593">
    <property type="entry name" value="DgoD-like"/>
</dbReference>
<dbReference type="AlphaFoldDB" id="A0AAW4PLW4"/>
<dbReference type="SMART" id="SM00922">
    <property type="entry name" value="MR_MLE"/>
    <property type="match status" value="1"/>
</dbReference>
<dbReference type="GO" id="GO:0034194">
    <property type="term" value="P:D-galactonate catabolic process"/>
    <property type="evidence" value="ECO:0007669"/>
    <property type="project" value="InterPro"/>
</dbReference>
<dbReference type="InterPro" id="IPR023592">
    <property type="entry name" value="Galactonate_deHydtase"/>
</dbReference>
<dbReference type="InterPro" id="IPR018110">
    <property type="entry name" value="Mandel_Rmase/mucon_lact_enz_CS"/>
</dbReference>
<dbReference type="Pfam" id="PF13378">
    <property type="entry name" value="MR_MLE_C"/>
    <property type="match status" value="1"/>
</dbReference>
<proteinExistence type="predicted"/>
<feature type="domain" description="Mandelate racemase/muconate lactonizing enzyme C-terminal" evidence="4">
    <location>
        <begin position="126"/>
        <end position="231"/>
    </location>
</feature>
<dbReference type="Gene3D" id="3.20.20.120">
    <property type="entry name" value="Enolase-like C-terminal domain"/>
    <property type="match status" value="1"/>
</dbReference>
<sequence length="383" mass="42886">MQITDYELFAVPPRWLLLKLETDEGVVGWGEPIVPGRLETVRAAVVELIEGYLLGGDPRRVSYHWQTLYQSGYFRGGPILMSALAGIDQALWDIKGRHYGAPVHELLGGPVRDRLLVYQWVGGSDAEDIAESAEQDFARGYRAFKLNNPREFRPLETTAAIDRTVDRVAALRDAVGDDCLVGVDFHGRVSKPMAFELVRRLEPYNLAFVDQPVLPEHSEFLRRLNNQTTVPISTGERFYSRYDFKQMLADDAVSVIQPNVSHVGGISEMRKLVSMAEAFDVAVVPHCPLGPIAFAASLQVGFSSQGVVLQEQDLDIDDPESSQRLALLEDPETFEFENGYVERPTGPGLGIDVDEAYVREKAQSEVNWYNPVWHHEDGSLAEW</sequence>
<dbReference type="SUPFAM" id="SSF51604">
    <property type="entry name" value="Enolase C-terminal domain-like"/>
    <property type="match status" value="1"/>
</dbReference>
<dbReference type="InterPro" id="IPR029065">
    <property type="entry name" value="Enolase_C-like"/>
</dbReference>
<dbReference type="GO" id="GO:0046872">
    <property type="term" value="F:metal ion binding"/>
    <property type="evidence" value="ECO:0007669"/>
    <property type="project" value="UniProtKB-KW"/>
</dbReference>
<evidence type="ECO:0000259" key="4">
    <source>
        <dbReference type="SMART" id="SM00922"/>
    </source>
</evidence>
<dbReference type="Proteomes" id="UP001430377">
    <property type="component" value="Unassembled WGS sequence"/>
</dbReference>
<keyword evidence="1" id="KW-0479">Metal-binding</keyword>
<dbReference type="EC" id="4.2.1.6" evidence="5"/>
<dbReference type="CDD" id="cd03325">
    <property type="entry name" value="D-galactonate_dehydratase"/>
    <property type="match status" value="1"/>
</dbReference>
<keyword evidence="6" id="KW-1185">Reference proteome</keyword>
<reference evidence="5 6" key="1">
    <citation type="submission" date="2021-06" db="EMBL/GenBank/DDBJ databases">
        <title>Halomicroarcula sp. a new haloarchaeum isolated from saline soil.</title>
        <authorList>
            <person name="Duran-Viseras A."/>
            <person name="Sanchez-Porro C."/>
            <person name="Ventosa A."/>
        </authorList>
    </citation>
    <scope>NUCLEOTIDE SEQUENCE [LARGE SCALE GENOMIC DNA]</scope>
    <source>
        <strain evidence="5 6">F13</strain>
    </source>
</reference>
<dbReference type="GO" id="GO:0009063">
    <property type="term" value="P:amino acid catabolic process"/>
    <property type="evidence" value="ECO:0007669"/>
    <property type="project" value="InterPro"/>
</dbReference>
<dbReference type="SUPFAM" id="SSF54826">
    <property type="entry name" value="Enolase N-terminal domain-like"/>
    <property type="match status" value="1"/>
</dbReference>
<dbReference type="InterPro" id="IPR013341">
    <property type="entry name" value="Mandelate_racemase_N_dom"/>
</dbReference>
<dbReference type="Gene3D" id="3.30.390.10">
    <property type="entry name" value="Enolase-like, N-terminal domain"/>
    <property type="match status" value="1"/>
</dbReference>
<dbReference type="PANTHER" id="PTHR48080:SF2">
    <property type="entry name" value="D-GALACTONATE DEHYDRATASE"/>
    <property type="match status" value="1"/>
</dbReference>
<evidence type="ECO:0000313" key="6">
    <source>
        <dbReference type="Proteomes" id="UP001430377"/>
    </source>
</evidence>
<dbReference type="RefSeq" id="WP_220617110.1">
    <property type="nucleotide sequence ID" value="NZ_RKLR01000001.1"/>
</dbReference>
<accession>A0AAW4PLW4</accession>